<proteinExistence type="inferred from homology"/>
<evidence type="ECO:0000256" key="2">
    <source>
        <dbReference type="ARBA" id="ARBA00022801"/>
    </source>
</evidence>
<evidence type="ECO:0000256" key="1">
    <source>
        <dbReference type="ARBA" id="ARBA00022741"/>
    </source>
</evidence>
<feature type="non-terminal residue" evidence="5">
    <location>
        <position position="140"/>
    </location>
</feature>
<dbReference type="PANTHER" id="PTHR24031">
    <property type="entry name" value="RNA HELICASE"/>
    <property type="match status" value="1"/>
</dbReference>
<dbReference type="Proteomes" id="UP000008153">
    <property type="component" value="Unassembled WGS sequence"/>
</dbReference>
<sequence length="140" mass="15791">MELLERKCHHASDMKRVLVSATITEGVERLSHFALRRNIVRIGETQDTFSVPTTLKQHYVMVPVKHRLSVLLSFLRSQLDAGANKIIVFVSTADSTEFLYLLASRLQSPFHRRSYEGKVVTRSRGASMSTKKMVEAATAT</sequence>
<reference evidence="5 6" key="1">
    <citation type="journal article" date="2007" name="Nat. Genet.">
        <title>Comparative genomic analysis of three Leishmania species that cause diverse human disease.</title>
        <authorList>
            <person name="Peacock C.S."/>
            <person name="Seeger K."/>
            <person name="Harris D."/>
            <person name="Murphy L."/>
            <person name="Ruiz J.C."/>
            <person name="Quail M.A."/>
            <person name="Peters N."/>
            <person name="Adlem E."/>
            <person name="Tivey A."/>
            <person name="Aslett M."/>
            <person name="Kerhornou A."/>
            <person name="Ivens A."/>
            <person name="Fraser A."/>
            <person name="Rajandream M.A."/>
            <person name="Carver T."/>
            <person name="Norbertczak H."/>
            <person name="Chillingworth T."/>
            <person name="Hance Z."/>
            <person name="Jagels K."/>
            <person name="Moule S."/>
            <person name="Ormond D."/>
            <person name="Rutter S."/>
            <person name="Squares R."/>
            <person name="Whitehead S."/>
            <person name="Rabbinowitsch E."/>
            <person name="Arrowsmith C."/>
            <person name="White B."/>
            <person name="Thurston S."/>
            <person name="Bringaud F."/>
            <person name="Baldauf S.L."/>
            <person name="Faulconbridge A."/>
            <person name="Jeffares D."/>
            <person name="Depledge D.P."/>
            <person name="Oyola S.O."/>
            <person name="Hilley J.D."/>
            <person name="Brito L.O."/>
            <person name="Tosi L.R."/>
            <person name="Barrell B."/>
            <person name="Cruz A.K."/>
            <person name="Mottram J.C."/>
            <person name="Smith D.F."/>
            <person name="Berriman M."/>
        </authorList>
    </citation>
    <scope>NUCLEOTIDE SEQUENCE [LARGE SCALE GENOMIC DNA]</scope>
    <source>
        <strain evidence="5 6">JPCM5</strain>
    </source>
</reference>
<keyword evidence="4" id="KW-0694">RNA-binding</keyword>
<organism evidence="5 6">
    <name type="scientific">Leishmania infantum</name>
    <dbReference type="NCBI Taxonomy" id="5671"/>
    <lineage>
        <taxon>Eukaryota</taxon>
        <taxon>Discoba</taxon>
        <taxon>Euglenozoa</taxon>
        <taxon>Kinetoplastea</taxon>
        <taxon>Metakinetoplastina</taxon>
        <taxon>Trypanosomatida</taxon>
        <taxon>Trypanosomatidae</taxon>
        <taxon>Leishmaniinae</taxon>
        <taxon>Leishmania</taxon>
    </lineage>
</organism>
<dbReference type="GO" id="GO:0003724">
    <property type="term" value="F:RNA helicase activity"/>
    <property type="evidence" value="ECO:0007669"/>
    <property type="project" value="UniProtKB-EC"/>
</dbReference>
<dbReference type="SMR" id="A4I335"/>
<keyword evidence="4 5" id="KW-0347">Helicase</keyword>
<dbReference type="STRING" id="5671.A4I335"/>
<keyword evidence="3 4" id="KW-0067">ATP-binding</keyword>
<gene>
    <name evidence="5" type="ORF">LinJ_27_2510</name>
</gene>
<dbReference type="SUPFAM" id="SSF52540">
    <property type="entry name" value="P-loop containing nucleoside triphosphate hydrolases"/>
    <property type="match status" value="1"/>
</dbReference>
<evidence type="ECO:0000313" key="6">
    <source>
        <dbReference type="Proteomes" id="UP000008153"/>
    </source>
</evidence>
<comment type="caution">
    <text evidence="5">The sequence shown here is derived from an EMBL/GenBank/DDBJ whole genome shotgun (WGS) entry which is preliminary data.</text>
</comment>
<dbReference type="AlphaFoldDB" id="A4I335"/>
<comment type="domain">
    <text evidence="4">The Q motif is unique to and characteristic of the DEAD box family of RNA helicases and controls ATP binding and hydrolysis.</text>
</comment>
<keyword evidence="1 4" id="KW-0547">Nucleotide-binding</keyword>
<evidence type="ECO:0000256" key="4">
    <source>
        <dbReference type="RuleBase" id="RU365068"/>
    </source>
</evidence>
<comment type="similarity">
    <text evidence="4">Belongs to the DEAD box helicase family.</text>
</comment>
<accession>A4I335</accession>
<dbReference type="EMBL" id="CACT01000032">
    <property type="protein sequence ID" value="CAM69188.1"/>
    <property type="molecule type" value="Genomic_DNA"/>
</dbReference>
<dbReference type="InParanoid" id="A4I335"/>
<dbReference type="VEuPathDB" id="TriTrypDB:LINF_270005400"/>
<dbReference type="EC" id="3.6.4.13" evidence="4"/>
<dbReference type="eggNOG" id="KOG0348">
    <property type="taxonomic scope" value="Eukaryota"/>
</dbReference>
<comment type="function">
    <text evidence="4">RNA helicase.</text>
</comment>
<comment type="catalytic activity">
    <reaction evidence="4">
        <text>ATP + H2O = ADP + phosphate + H(+)</text>
        <dbReference type="Rhea" id="RHEA:13065"/>
        <dbReference type="ChEBI" id="CHEBI:15377"/>
        <dbReference type="ChEBI" id="CHEBI:15378"/>
        <dbReference type="ChEBI" id="CHEBI:30616"/>
        <dbReference type="ChEBI" id="CHEBI:43474"/>
        <dbReference type="ChEBI" id="CHEBI:456216"/>
        <dbReference type="EC" id="3.6.4.13"/>
    </reaction>
</comment>
<dbReference type="GO" id="GO:0005524">
    <property type="term" value="F:ATP binding"/>
    <property type="evidence" value="ECO:0007669"/>
    <property type="project" value="UniProtKB-UniRule"/>
</dbReference>
<dbReference type="GO" id="GO:0003723">
    <property type="term" value="F:RNA binding"/>
    <property type="evidence" value="ECO:0007669"/>
    <property type="project" value="UniProtKB-UniRule"/>
</dbReference>
<dbReference type="Gene3D" id="3.40.50.300">
    <property type="entry name" value="P-loop containing nucleotide triphosphate hydrolases"/>
    <property type="match status" value="1"/>
</dbReference>
<keyword evidence="2 4" id="KW-0378">Hydrolase</keyword>
<protein>
    <recommendedName>
        <fullName evidence="4">ATP-dependent RNA helicase</fullName>
        <ecNumber evidence="4">3.6.4.13</ecNumber>
    </recommendedName>
</protein>
<name>A4I335_LEIIN</name>
<evidence type="ECO:0000256" key="3">
    <source>
        <dbReference type="ARBA" id="ARBA00022840"/>
    </source>
</evidence>
<dbReference type="InterPro" id="IPR027417">
    <property type="entry name" value="P-loop_NTPase"/>
</dbReference>
<evidence type="ECO:0000313" key="5">
    <source>
        <dbReference type="EMBL" id="CAM69188.1"/>
    </source>
</evidence>
<keyword evidence="6" id="KW-1185">Reference proteome</keyword>
<dbReference type="GO" id="GO:0016787">
    <property type="term" value="F:hydrolase activity"/>
    <property type="evidence" value="ECO:0007669"/>
    <property type="project" value="UniProtKB-KW"/>
</dbReference>